<dbReference type="GO" id="GO:0016740">
    <property type="term" value="F:transferase activity"/>
    <property type="evidence" value="ECO:0007669"/>
    <property type="project" value="UniProtKB-KW"/>
</dbReference>
<gene>
    <name evidence="3" type="ORF">EI168_08005</name>
</gene>
<comment type="caution">
    <text evidence="3">The sequence shown here is derived from an EMBL/GenBank/DDBJ whole genome shotgun (WGS) entry which is preliminary data.</text>
</comment>
<feature type="domain" description="4'-phosphopantetheinyl transferase" evidence="2">
    <location>
        <begin position="81"/>
        <end position="137"/>
    </location>
</feature>
<dbReference type="RefSeq" id="WP_096276381.1">
    <property type="nucleotide sequence ID" value="NZ_CBCSBM010000007.1"/>
</dbReference>
<dbReference type="Proteomes" id="UP001645039">
    <property type="component" value="Unassembled WGS sequence"/>
</dbReference>
<evidence type="ECO:0000313" key="3">
    <source>
        <dbReference type="EMBL" id="MBE0400053.1"/>
    </source>
</evidence>
<name>A0ABR9F0Q3_9GAMM</name>
<dbReference type="EMBL" id="RRZD01000006">
    <property type="protein sequence ID" value="MBE0400053.1"/>
    <property type="molecule type" value="Genomic_DNA"/>
</dbReference>
<dbReference type="Pfam" id="PF01648">
    <property type="entry name" value="ACPS"/>
    <property type="match status" value="1"/>
</dbReference>
<dbReference type="InterPro" id="IPR037143">
    <property type="entry name" value="4-PPantetheinyl_Trfase_dom_sf"/>
</dbReference>
<accession>A0ABR9F0Q3</accession>
<dbReference type="InterPro" id="IPR008278">
    <property type="entry name" value="4-PPantetheinyl_Trfase_dom"/>
</dbReference>
<keyword evidence="1 3" id="KW-0808">Transferase</keyword>
<organism evidence="3 4">
    <name type="scientific">Halomonas casei</name>
    <dbReference type="NCBI Taxonomy" id="2742613"/>
    <lineage>
        <taxon>Bacteria</taxon>
        <taxon>Pseudomonadati</taxon>
        <taxon>Pseudomonadota</taxon>
        <taxon>Gammaproteobacteria</taxon>
        <taxon>Oceanospirillales</taxon>
        <taxon>Halomonadaceae</taxon>
        <taxon>Halomonas</taxon>
    </lineage>
</organism>
<proteinExistence type="predicted"/>
<evidence type="ECO:0000256" key="1">
    <source>
        <dbReference type="ARBA" id="ARBA00022679"/>
    </source>
</evidence>
<protein>
    <submittedName>
        <fullName evidence="3">4'-phosphopantetheinyl transferase superfamily protein</fullName>
    </submittedName>
</protein>
<reference evidence="3 4" key="1">
    <citation type="submission" date="2020-07" db="EMBL/GenBank/DDBJ databases">
        <title>Halophilic bacteria isolated from french cheeses.</title>
        <authorList>
            <person name="Kothe C.I."/>
            <person name="Farah-Kraiem B."/>
            <person name="Renault P."/>
            <person name="Dridi B."/>
        </authorList>
    </citation>
    <scope>NUCLEOTIDE SEQUENCE [LARGE SCALE GENOMIC DNA]</scope>
    <source>
        <strain evidence="3 4">FME1</strain>
    </source>
</reference>
<evidence type="ECO:0000259" key="2">
    <source>
        <dbReference type="Pfam" id="PF01648"/>
    </source>
</evidence>
<evidence type="ECO:0000313" key="4">
    <source>
        <dbReference type="Proteomes" id="UP001645039"/>
    </source>
</evidence>
<dbReference type="SUPFAM" id="SSF56214">
    <property type="entry name" value="4'-phosphopantetheinyl transferase"/>
    <property type="match status" value="1"/>
</dbReference>
<sequence>MTAYLDILLIQAPVHSSGACLSALGRGLLSTLADARGYHCPVSGWSPRGGGAPWHPALPLPWKACLSHRDGRVIAGIATSPVGIDMEHTRLRHEKRLPKLVACLPEADVRRRIHQSPKPLDAFYRAWTLHEALFKLDSLSGTPSSHVLSTRLERLAPGGDIHAWQWQQQGWTISLCTQSTSLEIRTLPNIPFMKLC</sequence>
<keyword evidence="4" id="KW-1185">Reference proteome</keyword>
<dbReference type="Gene3D" id="3.90.470.20">
    <property type="entry name" value="4'-phosphopantetheinyl transferase domain"/>
    <property type="match status" value="2"/>
</dbReference>